<gene>
    <name evidence="2" type="ORF">SP5_035_01470</name>
</gene>
<evidence type="ECO:0000313" key="2">
    <source>
        <dbReference type="EMBL" id="GAM00745.1"/>
    </source>
</evidence>
<accession>A0A0A1W5Q5</accession>
<proteinExistence type="predicted"/>
<protein>
    <submittedName>
        <fullName evidence="2">Uncharacterized protein</fullName>
    </submittedName>
</protein>
<name>A0A0A1W5Q5_9SPHN</name>
<sequence length="196" mass="20709">MTTQTPDAVREAVDTRVEIGAKALGLHRIPGGKGPPNPPTRWPTGPQDTLSGRDGTVPLTWDFAEQCRAEVRAILAALDRRAGDAGEEREALTGPQLDSVLDALNFVLSGEVDKDTFPHGAPVMERAYSKLSALKGRTVHAAATPAGEFLTETVRLAVWNAAKKKGISDEAALATVEAVIAELPTTVGRTTVPPLT</sequence>
<dbReference type="RefSeq" id="WP_042486167.1">
    <property type="nucleotide sequence ID" value="NZ_BBPI01000035.1"/>
</dbReference>
<feature type="region of interest" description="Disordered" evidence="1">
    <location>
        <begin position="25"/>
        <end position="52"/>
    </location>
</feature>
<dbReference type="EMBL" id="BBPI01000035">
    <property type="protein sequence ID" value="GAM00745.1"/>
    <property type="molecule type" value="Genomic_DNA"/>
</dbReference>
<reference evidence="2 3" key="1">
    <citation type="submission" date="2014-11" db="EMBL/GenBank/DDBJ databases">
        <title>Whole genome shotgun sequence of Sphingomonas parapaucimobilis NBRC 15100.</title>
        <authorList>
            <person name="Katano-Makiyama Y."/>
            <person name="Hosoyama A."/>
            <person name="Hashimoto M."/>
            <person name="Hosoyama Y."/>
            <person name="Noguchi M."/>
            <person name="Numata M."/>
            <person name="Tsuchikane K."/>
            <person name="Hirakata S."/>
            <person name="Uohara A."/>
            <person name="Shimodaira J."/>
            <person name="Ohji S."/>
            <person name="Ichikawa N."/>
            <person name="Kimura A."/>
            <person name="Yamazoe A."/>
            <person name="Fujita N."/>
        </authorList>
    </citation>
    <scope>NUCLEOTIDE SEQUENCE [LARGE SCALE GENOMIC DNA]</scope>
    <source>
        <strain evidence="2 3">NBRC 15100</strain>
    </source>
</reference>
<keyword evidence="3" id="KW-1185">Reference proteome</keyword>
<comment type="caution">
    <text evidence="2">The sequence shown here is derived from an EMBL/GenBank/DDBJ whole genome shotgun (WGS) entry which is preliminary data.</text>
</comment>
<organism evidence="2 3">
    <name type="scientific">Sphingomonas parapaucimobilis NBRC 15100</name>
    <dbReference type="NCBI Taxonomy" id="1219049"/>
    <lineage>
        <taxon>Bacteria</taxon>
        <taxon>Pseudomonadati</taxon>
        <taxon>Pseudomonadota</taxon>
        <taxon>Alphaproteobacteria</taxon>
        <taxon>Sphingomonadales</taxon>
        <taxon>Sphingomonadaceae</taxon>
        <taxon>Sphingomonas</taxon>
    </lineage>
</organism>
<dbReference type="AlphaFoldDB" id="A0A0A1W5Q5"/>
<dbReference type="Proteomes" id="UP000032305">
    <property type="component" value="Unassembled WGS sequence"/>
</dbReference>
<evidence type="ECO:0000256" key="1">
    <source>
        <dbReference type="SAM" id="MobiDB-lite"/>
    </source>
</evidence>
<evidence type="ECO:0000313" key="3">
    <source>
        <dbReference type="Proteomes" id="UP000032305"/>
    </source>
</evidence>